<feature type="transmembrane region" description="Helical" evidence="7">
    <location>
        <begin position="389"/>
        <end position="408"/>
    </location>
</feature>
<evidence type="ECO:0000256" key="1">
    <source>
        <dbReference type="ARBA" id="ARBA00004651"/>
    </source>
</evidence>
<evidence type="ECO:0000256" key="2">
    <source>
        <dbReference type="ARBA" id="ARBA00007430"/>
    </source>
</evidence>
<organism evidence="9 10">
    <name type="scientific">Sphingomonas qomolangmaensis</name>
    <dbReference type="NCBI Taxonomy" id="2918765"/>
    <lineage>
        <taxon>Bacteria</taxon>
        <taxon>Pseudomonadati</taxon>
        <taxon>Pseudomonadota</taxon>
        <taxon>Alphaproteobacteria</taxon>
        <taxon>Sphingomonadales</taxon>
        <taxon>Sphingomonadaceae</taxon>
        <taxon>Sphingomonas</taxon>
    </lineage>
</organism>
<evidence type="ECO:0000259" key="8">
    <source>
        <dbReference type="PROSITE" id="PS50031"/>
    </source>
</evidence>
<evidence type="ECO:0000256" key="5">
    <source>
        <dbReference type="ARBA" id="ARBA00022989"/>
    </source>
</evidence>
<protein>
    <submittedName>
        <fullName evidence="9">Lipopolysaccharide biosynthesis protein</fullName>
    </submittedName>
</protein>
<feature type="transmembrane region" description="Helical" evidence="7">
    <location>
        <begin position="90"/>
        <end position="115"/>
    </location>
</feature>
<keyword evidence="4 7" id="KW-0812">Transmembrane</keyword>
<dbReference type="PROSITE" id="PS50031">
    <property type="entry name" value="EH"/>
    <property type="match status" value="1"/>
</dbReference>
<dbReference type="PANTHER" id="PTHR30250">
    <property type="entry name" value="PST FAMILY PREDICTED COLANIC ACID TRANSPORTER"/>
    <property type="match status" value="1"/>
</dbReference>
<dbReference type="Proteomes" id="UP001058533">
    <property type="component" value="Chromosome"/>
</dbReference>
<dbReference type="InterPro" id="IPR050833">
    <property type="entry name" value="Poly_Biosynth_Transport"/>
</dbReference>
<keyword evidence="6 7" id="KW-0472">Membrane</keyword>
<evidence type="ECO:0000256" key="3">
    <source>
        <dbReference type="ARBA" id="ARBA00022475"/>
    </source>
</evidence>
<evidence type="ECO:0000313" key="9">
    <source>
        <dbReference type="EMBL" id="UUL82374.1"/>
    </source>
</evidence>
<name>A0ABY5L5Y8_9SPHN</name>
<feature type="transmembrane region" description="Helical" evidence="7">
    <location>
        <begin position="365"/>
        <end position="383"/>
    </location>
</feature>
<sequence>MTDPPSPKPLQLGRLALQGGLVTGLAQALKMALSLVSVVVLARLLAPQDFGLVASIAPIVAFIALFQDLGLQAAIIQRETITREHLNQTFWISPAIASVAALLIIAAAPLAALFYNDQRVTAIMVVAAVPIFIGSLATLPLSLLNRNMRFGNLALNDVLVAATGFGATVGAALLGSGYWSLVIGPIAAALTAVIAAWIASPWRPGRPTLKLDGDLWSFGANLTGFNIVNFLARNFDNVLIGRVSGMTQLGLYDRSYKLLLFPLQNISQPLSRVMIPILSRVQNDKARFRKIYLQTNMVLGFCLIPGIAAATLASDQLINLLFGPEWSAAAPIFAWLGIASLAQVVLVTNGWIFICQGKTRAMFRLGLWTSGVTVIAFLVGIQWGVVGLAAAYTISAYLFRIPALIAVLHRIGPVTASDMSGLLLVHLLPAALSAAIIWAANLEAWELSDVVSIGICVVLNYCLATLSVAIFPPARSAMVEVVGRLANLRRRQVV</sequence>
<dbReference type="EMBL" id="CP101740">
    <property type="protein sequence ID" value="UUL82374.1"/>
    <property type="molecule type" value="Genomic_DNA"/>
</dbReference>
<dbReference type="CDD" id="cd13127">
    <property type="entry name" value="MATE_tuaB_like"/>
    <property type="match status" value="1"/>
</dbReference>
<dbReference type="Pfam" id="PF13440">
    <property type="entry name" value="Polysacc_synt_3"/>
    <property type="match status" value="1"/>
</dbReference>
<reference evidence="9" key="1">
    <citation type="submission" date="2022-07" db="EMBL/GenBank/DDBJ databases">
        <title>Sphingomonas sp. nov., a novel bacterium isolated from the north slope of the Mount Everest.</title>
        <authorList>
            <person name="Cui X."/>
            <person name="Liu Y."/>
        </authorList>
    </citation>
    <scope>NUCLEOTIDE SEQUENCE</scope>
    <source>
        <strain evidence="9">S5-59</strain>
    </source>
</reference>
<feature type="transmembrane region" description="Helical" evidence="7">
    <location>
        <begin position="332"/>
        <end position="353"/>
    </location>
</feature>
<evidence type="ECO:0000256" key="4">
    <source>
        <dbReference type="ARBA" id="ARBA00022692"/>
    </source>
</evidence>
<evidence type="ECO:0000256" key="7">
    <source>
        <dbReference type="SAM" id="Phobius"/>
    </source>
</evidence>
<feature type="domain" description="EH" evidence="8">
    <location>
        <begin position="284"/>
        <end position="346"/>
    </location>
</feature>
<feature type="transmembrane region" description="Helical" evidence="7">
    <location>
        <begin position="21"/>
        <end position="44"/>
    </location>
</feature>
<keyword evidence="10" id="KW-1185">Reference proteome</keyword>
<feature type="transmembrane region" description="Helical" evidence="7">
    <location>
        <begin position="153"/>
        <end position="173"/>
    </location>
</feature>
<dbReference type="PANTHER" id="PTHR30250:SF10">
    <property type="entry name" value="LIPOPOLYSACCHARIDE BIOSYNTHESIS PROTEIN WZXC"/>
    <property type="match status" value="1"/>
</dbReference>
<proteinExistence type="inferred from homology"/>
<comment type="subcellular location">
    <subcellularLocation>
        <location evidence="1">Cell membrane</location>
        <topology evidence="1">Multi-pass membrane protein</topology>
    </subcellularLocation>
</comment>
<gene>
    <name evidence="9" type="ORF">NMP03_14535</name>
</gene>
<feature type="transmembrane region" description="Helical" evidence="7">
    <location>
        <begin position="179"/>
        <end position="200"/>
    </location>
</feature>
<dbReference type="InterPro" id="IPR000261">
    <property type="entry name" value="EH_dom"/>
</dbReference>
<feature type="transmembrane region" description="Helical" evidence="7">
    <location>
        <begin position="451"/>
        <end position="471"/>
    </location>
</feature>
<dbReference type="RefSeq" id="WP_256506193.1">
    <property type="nucleotide sequence ID" value="NZ_CP101740.1"/>
</dbReference>
<keyword evidence="5 7" id="KW-1133">Transmembrane helix</keyword>
<comment type="similarity">
    <text evidence="2">Belongs to the polysaccharide synthase family.</text>
</comment>
<feature type="transmembrane region" description="Helical" evidence="7">
    <location>
        <begin position="420"/>
        <end position="439"/>
    </location>
</feature>
<feature type="transmembrane region" description="Helical" evidence="7">
    <location>
        <begin position="291"/>
        <end position="312"/>
    </location>
</feature>
<keyword evidence="3" id="KW-1003">Cell membrane</keyword>
<evidence type="ECO:0000313" key="10">
    <source>
        <dbReference type="Proteomes" id="UP001058533"/>
    </source>
</evidence>
<feature type="transmembrane region" description="Helical" evidence="7">
    <location>
        <begin position="50"/>
        <end position="69"/>
    </location>
</feature>
<feature type="transmembrane region" description="Helical" evidence="7">
    <location>
        <begin position="121"/>
        <end position="141"/>
    </location>
</feature>
<evidence type="ECO:0000256" key="6">
    <source>
        <dbReference type="ARBA" id="ARBA00023136"/>
    </source>
</evidence>
<accession>A0ABY5L5Y8</accession>